<dbReference type="RefSeq" id="YP_010091682.1">
    <property type="nucleotide sequence ID" value="NC_055726.1"/>
</dbReference>
<keyword evidence="3" id="KW-1185">Reference proteome</keyword>
<dbReference type="Proteomes" id="UP000279601">
    <property type="component" value="Segment"/>
</dbReference>
<name>A0A1D3RKF5_9CAUD</name>
<sequence>MGYALKPWYAARWETLEPEEEERFPEDDYNEPTNNELIDMEFGYEFPE</sequence>
<protein>
    <recommendedName>
        <fullName evidence="4">Phage protein</fullName>
    </recommendedName>
</protein>
<organism evidence="2 3">
    <name type="scientific">Cronobacter phage Pet-CM3-4</name>
    <dbReference type="NCBI Taxonomy" id="1892569"/>
    <lineage>
        <taxon>Viruses</taxon>
        <taxon>Duplodnaviria</taxon>
        <taxon>Heunggongvirae</taxon>
        <taxon>Uroviricota</taxon>
        <taxon>Caudoviricetes</taxon>
        <taxon>Pantevenvirales</taxon>
        <taxon>Straboviridae</taxon>
        <taxon>Tevenvirinae</taxon>
        <taxon>Karamvirus</taxon>
        <taxon>Karamvirus petcm34</taxon>
    </lineage>
</organism>
<dbReference type="GeneID" id="65109214"/>
<evidence type="ECO:0008006" key="4">
    <source>
        <dbReference type="Google" id="ProtNLM"/>
    </source>
</evidence>
<dbReference type="EMBL" id="LT614807">
    <property type="protein sequence ID" value="SCN45760.1"/>
    <property type="molecule type" value="Genomic_DNA"/>
</dbReference>
<feature type="region of interest" description="Disordered" evidence="1">
    <location>
        <begin position="19"/>
        <end position="48"/>
    </location>
</feature>
<evidence type="ECO:0000313" key="3">
    <source>
        <dbReference type="Proteomes" id="UP000279601"/>
    </source>
</evidence>
<reference evidence="3" key="1">
    <citation type="submission" date="2016-09" db="EMBL/GenBank/DDBJ databases">
        <authorList>
            <person name="Kajsik M."/>
        </authorList>
    </citation>
    <scope>NUCLEOTIDE SEQUENCE [LARGE SCALE GENOMIC DNA]</scope>
</reference>
<dbReference type="KEGG" id="vg:65109214"/>
<evidence type="ECO:0000256" key="1">
    <source>
        <dbReference type="SAM" id="MobiDB-lite"/>
    </source>
</evidence>
<accession>A0A1D3RKF5</accession>
<evidence type="ECO:0000313" key="2">
    <source>
        <dbReference type="EMBL" id="SCN45760.1"/>
    </source>
</evidence>
<proteinExistence type="predicted"/>
<feature type="compositionally biased region" description="Acidic residues" evidence="1">
    <location>
        <begin position="19"/>
        <end position="30"/>
    </location>
</feature>